<evidence type="ECO:0000313" key="10">
    <source>
        <dbReference type="EMBL" id="SSX23890.1"/>
    </source>
</evidence>
<evidence type="ECO:0000256" key="3">
    <source>
        <dbReference type="ARBA" id="ARBA00022692"/>
    </source>
</evidence>
<dbReference type="InterPro" id="IPR011701">
    <property type="entry name" value="MFS"/>
</dbReference>
<dbReference type="PROSITE" id="PS50850">
    <property type="entry name" value="MFS"/>
    <property type="match status" value="1"/>
</dbReference>
<dbReference type="Pfam" id="PF07690">
    <property type="entry name" value="MFS_1"/>
    <property type="match status" value="1"/>
</dbReference>
<gene>
    <name evidence="10" type="primary">CSON009778</name>
</gene>
<evidence type="ECO:0000256" key="4">
    <source>
        <dbReference type="ARBA" id="ARBA00022989"/>
    </source>
</evidence>
<organism evidence="10">
    <name type="scientific">Culicoides sonorensis</name>
    <name type="common">Biting midge</name>
    <dbReference type="NCBI Taxonomy" id="179676"/>
    <lineage>
        <taxon>Eukaryota</taxon>
        <taxon>Metazoa</taxon>
        <taxon>Ecdysozoa</taxon>
        <taxon>Arthropoda</taxon>
        <taxon>Hexapoda</taxon>
        <taxon>Insecta</taxon>
        <taxon>Pterygota</taxon>
        <taxon>Neoptera</taxon>
        <taxon>Endopterygota</taxon>
        <taxon>Diptera</taxon>
        <taxon>Nematocera</taxon>
        <taxon>Chironomoidea</taxon>
        <taxon>Ceratopogonidae</taxon>
        <taxon>Ceratopogoninae</taxon>
        <taxon>Culicoides</taxon>
        <taxon>Monoculicoides</taxon>
    </lineage>
</organism>
<dbReference type="CDD" id="cd17328">
    <property type="entry name" value="MFS_spinster_like"/>
    <property type="match status" value="1"/>
</dbReference>
<keyword evidence="5 8" id="KW-0472">Membrane</keyword>
<evidence type="ECO:0000259" key="9">
    <source>
        <dbReference type="PROSITE" id="PS50850"/>
    </source>
</evidence>
<protein>
    <submittedName>
        <fullName evidence="10">CSON009778 protein</fullName>
    </submittedName>
</protein>
<sequence length="541" mass="59897">MAAIPASNLPTTRSLQRLISHTLDEEEYQEDVVLPRHTTSNQVDTISLTFMNVPRKHVFTVAVLCFINLINYMDRFTIAGVLTNLQTEFNIDDSLAGLLQTVFIISYMVFAPIFGYLGDRYSRRKIMGCGITLWCATTLLGSFMPNYHWFVVFRALVGIGEASYSTIAPTIISDLFIKDLRSKFLAIFYFAIPVGSGLGYIIGSETANALNDWRFALRVTPLLGAIAVILLYFSCEPERGEAEGSHHMQATSYKEDLRALCKNPSFMLSTAGFTCVAFVAGALAWWGPTFMYLGVKSIGNNDITLNDVSYRFGIVAMLAGLVGVPLGSYIAQKYRPTMPNCDPLICALGLLISSPMVYFGMILADVSLAWTLFFVFLAEVSLNLTWSLVADILLYVVIPTRRSTAEAFQILLSHALGDAGSPYLVGVISDAVKFAMKIVPAGLSINFYRHSQNTFYDDADNDLINFKSLQYSLFSACFVEVIGAVFFLFTSNYIMRDKSRAERAIQENQINEPSEESDPQALPVAPLPPNFDPDAHPETGK</sequence>
<dbReference type="PANTHER" id="PTHR23505">
    <property type="entry name" value="SPINSTER"/>
    <property type="match status" value="1"/>
</dbReference>
<keyword evidence="3 8" id="KW-0812">Transmembrane</keyword>
<feature type="transmembrane region" description="Helical" evidence="8">
    <location>
        <begin position="471"/>
        <end position="494"/>
    </location>
</feature>
<evidence type="ECO:0000256" key="7">
    <source>
        <dbReference type="SAM" id="MobiDB-lite"/>
    </source>
</evidence>
<feature type="transmembrane region" description="Helical" evidence="8">
    <location>
        <begin position="184"/>
        <end position="203"/>
    </location>
</feature>
<dbReference type="GO" id="GO:0016020">
    <property type="term" value="C:membrane"/>
    <property type="evidence" value="ECO:0007669"/>
    <property type="project" value="UniProtKB-SubCell"/>
</dbReference>
<dbReference type="PANTHER" id="PTHR23505:SF79">
    <property type="entry name" value="PROTEIN SPINSTER"/>
    <property type="match status" value="1"/>
</dbReference>
<dbReference type="EMBL" id="UFQT01000391">
    <property type="protein sequence ID" value="SSX23890.1"/>
    <property type="molecule type" value="Genomic_DNA"/>
</dbReference>
<dbReference type="VEuPathDB" id="VectorBase:CSON009778"/>
<comment type="similarity">
    <text evidence="6">Belongs to the major facilitator superfamily. Spinster (TC 2.A.1.49) family.</text>
</comment>
<feature type="transmembrane region" description="Helical" evidence="8">
    <location>
        <begin position="343"/>
        <end position="364"/>
    </location>
</feature>
<dbReference type="AlphaFoldDB" id="A0A336M1G7"/>
<feature type="domain" description="Major facilitator superfamily (MFS) profile" evidence="9">
    <location>
        <begin position="60"/>
        <end position="495"/>
    </location>
</feature>
<evidence type="ECO:0000256" key="5">
    <source>
        <dbReference type="ARBA" id="ARBA00023136"/>
    </source>
</evidence>
<feature type="transmembrane region" description="Helical" evidence="8">
    <location>
        <begin position="150"/>
        <end position="172"/>
    </location>
</feature>
<feature type="transmembrane region" description="Helical" evidence="8">
    <location>
        <begin position="126"/>
        <end position="144"/>
    </location>
</feature>
<comment type="subcellular location">
    <subcellularLocation>
        <location evidence="1">Membrane</location>
        <topology evidence="1">Multi-pass membrane protein</topology>
    </subcellularLocation>
</comment>
<accession>A0A336M1G7</accession>
<dbReference type="InterPro" id="IPR044770">
    <property type="entry name" value="MFS_spinster-like"/>
</dbReference>
<dbReference type="Gene3D" id="1.20.1250.20">
    <property type="entry name" value="MFS general substrate transporter like domains"/>
    <property type="match status" value="1"/>
</dbReference>
<evidence type="ECO:0000256" key="6">
    <source>
        <dbReference type="ARBA" id="ARBA00024338"/>
    </source>
</evidence>
<feature type="transmembrane region" description="Helical" evidence="8">
    <location>
        <begin position="94"/>
        <end position="114"/>
    </location>
</feature>
<dbReference type="InterPro" id="IPR020846">
    <property type="entry name" value="MFS_dom"/>
</dbReference>
<feature type="transmembrane region" description="Helical" evidence="8">
    <location>
        <begin position="410"/>
        <end position="429"/>
    </location>
</feature>
<dbReference type="OMA" id="YPWIVFA"/>
<dbReference type="SUPFAM" id="SSF103473">
    <property type="entry name" value="MFS general substrate transporter"/>
    <property type="match status" value="1"/>
</dbReference>
<keyword evidence="2" id="KW-0813">Transport</keyword>
<dbReference type="GO" id="GO:0022857">
    <property type="term" value="F:transmembrane transporter activity"/>
    <property type="evidence" value="ECO:0007669"/>
    <property type="project" value="InterPro"/>
</dbReference>
<evidence type="ECO:0000256" key="2">
    <source>
        <dbReference type="ARBA" id="ARBA00022448"/>
    </source>
</evidence>
<proteinExistence type="inferred from homology"/>
<reference evidence="10" key="1">
    <citation type="submission" date="2018-07" db="EMBL/GenBank/DDBJ databases">
        <authorList>
            <person name="Quirk P.G."/>
            <person name="Krulwich T.A."/>
        </authorList>
    </citation>
    <scope>NUCLEOTIDE SEQUENCE</scope>
</reference>
<dbReference type="InterPro" id="IPR036259">
    <property type="entry name" value="MFS_trans_sf"/>
</dbReference>
<evidence type="ECO:0000256" key="1">
    <source>
        <dbReference type="ARBA" id="ARBA00004141"/>
    </source>
</evidence>
<feature type="transmembrane region" description="Helical" evidence="8">
    <location>
        <begin position="266"/>
        <end position="288"/>
    </location>
</feature>
<feature type="transmembrane region" description="Helical" evidence="8">
    <location>
        <begin position="215"/>
        <end position="233"/>
    </location>
</feature>
<feature type="region of interest" description="Disordered" evidence="7">
    <location>
        <begin position="506"/>
        <end position="541"/>
    </location>
</feature>
<feature type="transmembrane region" description="Helical" evidence="8">
    <location>
        <begin position="57"/>
        <end position="74"/>
    </location>
</feature>
<evidence type="ECO:0000256" key="8">
    <source>
        <dbReference type="SAM" id="Phobius"/>
    </source>
</evidence>
<keyword evidence="4 8" id="KW-1133">Transmembrane helix</keyword>
<feature type="transmembrane region" description="Helical" evidence="8">
    <location>
        <begin position="308"/>
        <end position="331"/>
    </location>
</feature>
<name>A0A336M1G7_CULSO</name>
<feature type="transmembrane region" description="Helical" evidence="8">
    <location>
        <begin position="370"/>
        <end position="398"/>
    </location>
</feature>